<feature type="transmembrane region" description="Helical" evidence="1">
    <location>
        <begin position="46"/>
        <end position="62"/>
    </location>
</feature>
<evidence type="ECO:0000256" key="1">
    <source>
        <dbReference type="SAM" id="Phobius"/>
    </source>
</evidence>
<proteinExistence type="predicted"/>
<dbReference type="InterPro" id="IPR013424">
    <property type="entry name" value="Ice-binding_C"/>
</dbReference>
<name>A0A845GJ58_9BURK</name>
<accession>A0A845GJ58</accession>
<dbReference type="NCBIfam" id="TIGR02595">
    <property type="entry name" value="PEP_CTERM"/>
    <property type="match status" value="1"/>
</dbReference>
<evidence type="ECO:0000259" key="2">
    <source>
        <dbReference type="Pfam" id="PF07589"/>
    </source>
</evidence>
<feature type="domain" description="Ice-binding protein C-terminal" evidence="2">
    <location>
        <begin position="40"/>
        <end position="65"/>
    </location>
</feature>
<keyword evidence="1" id="KW-0812">Transmembrane</keyword>
<keyword evidence="1" id="KW-1133">Transmembrane helix</keyword>
<dbReference type="Proteomes" id="UP000447355">
    <property type="component" value="Unassembled WGS sequence"/>
</dbReference>
<sequence>MPTHFNVDDWNTAEAGLDWYSDNGHINMTGMLTSVTRVSAVPEPESYLMLLAGFALVSGVVARKKKQIS</sequence>
<dbReference type="AlphaFoldDB" id="A0A845GJ58"/>
<evidence type="ECO:0000313" key="4">
    <source>
        <dbReference type="Proteomes" id="UP000447355"/>
    </source>
</evidence>
<keyword evidence="1" id="KW-0472">Membrane</keyword>
<evidence type="ECO:0000313" key="3">
    <source>
        <dbReference type="EMBL" id="MYM94021.1"/>
    </source>
</evidence>
<organism evidence="3 4">
    <name type="scientific">Duganella vulcania</name>
    <dbReference type="NCBI Taxonomy" id="2692166"/>
    <lineage>
        <taxon>Bacteria</taxon>
        <taxon>Pseudomonadati</taxon>
        <taxon>Pseudomonadota</taxon>
        <taxon>Betaproteobacteria</taxon>
        <taxon>Burkholderiales</taxon>
        <taxon>Oxalobacteraceae</taxon>
        <taxon>Telluria group</taxon>
        <taxon>Duganella</taxon>
    </lineage>
</organism>
<reference evidence="3" key="1">
    <citation type="submission" date="2019-12" db="EMBL/GenBank/DDBJ databases">
        <title>Novel species isolated from a subtropical stream in China.</title>
        <authorList>
            <person name="Lu H."/>
        </authorList>
    </citation>
    <scope>NUCLEOTIDE SEQUENCE [LARGE SCALE GENOMIC DNA]</scope>
    <source>
        <strain evidence="3">FT81W</strain>
    </source>
</reference>
<dbReference type="EMBL" id="WWCX01000010">
    <property type="protein sequence ID" value="MYM94021.1"/>
    <property type="molecule type" value="Genomic_DNA"/>
</dbReference>
<comment type="caution">
    <text evidence="3">The sequence shown here is derived from an EMBL/GenBank/DDBJ whole genome shotgun (WGS) entry which is preliminary data.</text>
</comment>
<gene>
    <name evidence="3" type="ORF">GTP90_09145</name>
</gene>
<dbReference type="Pfam" id="PF07589">
    <property type="entry name" value="PEP-CTERM"/>
    <property type="match status" value="1"/>
</dbReference>
<protein>
    <submittedName>
        <fullName evidence="3">PEP-CTERM sorting domain-containing protein</fullName>
    </submittedName>
</protein>